<dbReference type="EMBL" id="JACHDN010000001">
    <property type="protein sequence ID" value="MBB5473466.1"/>
    <property type="molecule type" value="Genomic_DNA"/>
</dbReference>
<keyword evidence="3" id="KW-1185">Reference proteome</keyword>
<reference evidence="2 4" key="2">
    <citation type="submission" date="2020-08" db="EMBL/GenBank/DDBJ databases">
        <title>Sequencing the genomes of 1000 actinobacteria strains.</title>
        <authorList>
            <person name="Klenk H.-P."/>
        </authorList>
    </citation>
    <scope>NUCLEOTIDE SEQUENCE [LARGE SCALE GENOMIC DNA]</scope>
    <source>
        <strain evidence="2 4">DSM 9581</strain>
    </source>
</reference>
<dbReference type="Proteomes" id="UP000564629">
    <property type="component" value="Unassembled WGS sequence"/>
</dbReference>
<dbReference type="RefSeq" id="WP_146832676.1">
    <property type="nucleotide sequence ID" value="NZ_BJVQ01000003.1"/>
</dbReference>
<proteinExistence type="predicted"/>
<sequence>MRLHQQVRQAGIGARTVLGLHPRDGRPVACWVVHPAADDAGLRARLDRYTAALGLGSLADPALREVPDYRASFTAAGGWATLWVGDETELVAAHDTEWLAALLDRGWAMVVAGYSPGLAEADHAGVQAYLLSGAEARVGVVRVA</sequence>
<dbReference type="AlphaFoldDB" id="A0A511F7K4"/>
<dbReference type="EMBL" id="BJVQ01000003">
    <property type="protein sequence ID" value="GEL45252.1"/>
    <property type="molecule type" value="Genomic_DNA"/>
</dbReference>
<evidence type="ECO:0000313" key="1">
    <source>
        <dbReference type="EMBL" id="GEL45252.1"/>
    </source>
</evidence>
<evidence type="ECO:0000313" key="4">
    <source>
        <dbReference type="Proteomes" id="UP000564629"/>
    </source>
</evidence>
<dbReference type="OrthoDB" id="4825028at2"/>
<dbReference type="Proteomes" id="UP000321723">
    <property type="component" value="Unassembled WGS sequence"/>
</dbReference>
<evidence type="ECO:0000313" key="3">
    <source>
        <dbReference type="Proteomes" id="UP000321723"/>
    </source>
</evidence>
<protein>
    <submittedName>
        <fullName evidence="1">Uncharacterized protein</fullName>
    </submittedName>
</protein>
<name>A0A511F7K4_9CELL</name>
<organism evidence="1 3">
    <name type="scientific">Cellulomonas hominis</name>
    <dbReference type="NCBI Taxonomy" id="156981"/>
    <lineage>
        <taxon>Bacteria</taxon>
        <taxon>Bacillati</taxon>
        <taxon>Actinomycetota</taxon>
        <taxon>Actinomycetes</taxon>
        <taxon>Micrococcales</taxon>
        <taxon>Cellulomonadaceae</taxon>
        <taxon>Cellulomonas</taxon>
    </lineage>
</organism>
<evidence type="ECO:0000313" key="2">
    <source>
        <dbReference type="EMBL" id="MBB5473466.1"/>
    </source>
</evidence>
<accession>A0A511F7K4</accession>
<reference evidence="1 3" key="1">
    <citation type="submission" date="2019-07" db="EMBL/GenBank/DDBJ databases">
        <title>Whole genome shotgun sequence of Cellulomonas hominis NBRC 16055.</title>
        <authorList>
            <person name="Hosoyama A."/>
            <person name="Uohara A."/>
            <person name="Ohji S."/>
            <person name="Ichikawa N."/>
        </authorList>
    </citation>
    <scope>NUCLEOTIDE SEQUENCE [LARGE SCALE GENOMIC DNA]</scope>
    <source>
        <strain evidence="1 3">NBRC 16055</strain>
    </source>
</reference>
<comment type="caution">
    <text evidence="1">The sequence shown here is derived from an EMBL/GenBank/DDBJ whole genome shotgun (WGS) entry which is preliminary data.</text>
</comment>
<gene>
    <name evidence="1" type="ORF">CHO01_03680</name>
    <name evidence="2" type="ORF">HNR08_002202</name>
</gene>